<organism evidence="1 2">
    <name type="scientific">Aspergillus brunneoviolaceus CBS 621.78</name>
    <dbReference type="NCBI Taxonomy" id="1450534"/>
    <lineage>
        <taxon>Eukaryota</taxon>
        <taxon>Fungi</taxon>
        <taxon>Dikarya</taxon>
        <taxon>Ascomycota</taxon>
        <taxon>Pezizomycotina</taxon>
        <taxon>Eurotiomycetes</taxon>
        <taxon>Eurotiomycetidae</taxon>
        <taxon>Eurotiales</taxon>
        <taxon>Aspergillaceae</taxon>
        <taxon>Aspergillus</taxon>
        <taxon>Aspergillus subgen. Circumdati</taxon>
    </lineage>
</organism>
<proteinExistence type="predicted"/>
<protein>
    <submittedName>
        <fullName evidence="1">Uncharacterized protein</fullName>
    </submittedName>
</protein>
<dbReference type="Proteomes" id="UP000249057">
    <property type="component" value="Unassembled WGS sequence"/>
</dbReference>
<reference evidence="1" key="1">
    <citation type="submission" date="2018-02" db="EMBL/GenBank/DDBJ databases">
        <title>The genomes of Aspergillus section Nigri reveals drivers in fungal speciation.</title>
        <authorList>
            <consortium name="DOE Joint Genome Institute"/>
            <person name="Vesth T.C."/>
            <person name="Nybo J."/>
            <person name="Theobald S."/>
            <person name="Brandl J."/>
            <person name="Frisvad J.C."/>
            <person name="Nielsen K.F."/>
            <person name="Lyhne E.K."/>
            <person name="Kogle M.E."/>
            <person name="Kuo A."/>
            <person name="Riley R."/>
            <person name="Clum A."/>
            <person name="Nolan M."/>
            <person name="Lipzen A."/>
            <person name="Salamov A."/>
            <person name="Henrissat B."/>
            <person name="Wiebenga A."/>
            <person name="De vries R.P."/>
            <person name="Grigoriev I.V."/>
            <person name="Mortensen U.H."/>
            <person name="Andersen M.R."/>
            <person name="Baker S.E."/>
        </authorList>
    </citation>
    <scope>NUCLEOTIDE SEQUENCE</scope>
    <source>
        <strain evidence="1">CBS 621.78</strain>
    </source>
</reference>
<keyword evidence="2" id="KW-1185">Reference proteome</keyword>
<name>A0ACD1GF53_9EURO</name>
<evidence type="ECO:0000313" key="2">
    <source>
        <dbReference type="Proteomes" id="UP000249057"/>
    </source>
</evidence>
<sequence length="366" mass="41191">MAFKRKVSIDHMDTVNDLVYKKAKMGEYTDFALECDGVEIPVHKVIVCSQIKAFAAACAGGFKEGCSGVYRIDEFPLSSIRHLVQFLYTGDYGLPNDADKSPSDPDLVLPPSLSLSPSSSSSSSSSSAAATTAAITTAAVTEDLSKNLVAHIHMAEIADYFNVPGLKELVHKKVDETLQLPWSPEGFADAVTMAFNIGDNGVLRDRLAATVADHLDDFLGTDSRMDLFTHDASFQVLRRLNEQLKESERRTKGLQRQPKRSLELQRLNEKLKESERRTKELQRQPKKSPELQRLNEKLKESERRTKELQRQPKKSPELQRLNEKLKESERRTKELQRQPKKSLELQTRLAQQLGSERELSNGIILS</sequence>
<evidence type="ECO:0000313" key="1">
    <source>
        <dbReference type="EMBL" id="RAH47800.1"/>
    </source>
</evidence>
<dbReference type="EMBL" id="KZ825328">
    <property type="protein sequence ID" value="RAH47800.1"/>
    <property type="molecule type" value="Genomic_DNA"/>
</dbReference>
<gene>
    <name evidence="1" type="ORF">BO95DRAFT_461866</name>
</gene>
<accession>A0ACD1GF53</accession>